<reference evidence="2" key="1">
    <citation type="submission" date="2025-08" db="UniProtKB">
        <authorList>
            <consortium name="RefSeq"/>
        </authorList>
    </citation>
    <scope>IDENTIFICATION</scope>
    <source>
        <tissue evidence="2">Whole Larva</tissue>
    </source>
</reference>
<dbReference type="Proteomes" id="UP000695000">
    <property type="component" value="Unplaced"/>
</dbReference>
<accession>A0ABM1M6K1</accession>
<gene>
    <name evidence="2" type="primary">LOC108557964</name>
</gene>
<sequence length="176" mass="20945">MDSLNEELQSVNKPISEMFDCVSAFKMKLKLWDNQLKMNNLAYFSHLKSVESKCYLNMQKYTKSFTLLRHELEEQFQNFSIAEPEFKLFAFPLVADIQTAPDNLQMELISLQCDSKQNQYFAEMKLHDFYSQLPKDRYPHLRSFGLRMIAMFGSEHACEQFFFLVHNNKKRRSIEI</sequence>
<evidence type="ECO:0000313" key="2">
    <source>
        <dbReference type="RefSeq" id="XP_017770201.1"/>
    </source>
</evidence>
<dbReference type="GeneID" id="108557964"/>
<evidence type="ECO:0000313" key="1">
    <source>
        <dbReference type="Proteomes" id="UP000695000"/>
    </source>
</evidence>
<dbReference type="PANTHER" id="PTHR45913:SF5">
    <property type="entry name" value="GENERAL TRANSCRIPTION FACTOR II-I REPEAT DOMAIN-CONTAINING PROTEIN 2A-LIKE PROTEIN"/>
    <property type="match status" value="1"/>
</dbReference>
<dbReference type="PANTHER" id="PTHR45913">
    <property type="entry name" value="EPM2A-INTERACTING PROTEIN 1"/>
    <property type="match status" value="1"/>
</dbReference>
<name>A0ABM1M6K1_NICVS</name>
<organism evidence="1 2">
    <name type="scientific">Nicrophorus vespilloides</name>
    <name type="common">Boreal carrion beetle</name>
    <dbReference type="NCBI Taxonomy" id="110193"/>
    <lineage>
        <taxon>Eukaryota</taxon>
        <taxon>Metazoa</taxon>
        <taxon>Ecdysozoa</taxon>
        <taxon>Arthropoda</taxon>
        <taxon>Hexapoda</taxon>
        <taxon>Insecta</taxon>
        <taxon>Pterygota</taxon>
        <taxon>Neoptera</taxon>
        <taxon>Endopterygota</taxon>
        <taxon>Coleoptera</taxon>
        <taxon>Polyphaga</taxon>
        <taxon>Staphyliniformia</taxon>
        <taxon>Silphidae</taxon>
        <taxon>Nicrophorinae</taxon>
        <taxon>Nicrophorus</taxon>
    </lineage>
</organism>
<protein>
    <submittedName>
        <fullName evidence="2">General transcription factor II-I repeat domain-containing protein 2-like</fullName>
    </submittedName>
</protein>
<proteinExistence type="predicted"/>
<keyword evidence="1" id="KW-1185">Reference proteome</keyword>
<dbReference type="RefSeq" id="XP_017770201.1">
    <property type="nucleotide sequence ID" value="XM_017914712.1"/>
</dbReference>